<dbReference type="AlphaFoldDB" id="A0AA35LWR7"/>
<reference evidence="1" key="1">
    <citation type="submission" date="2023-01" db="EMBL/GenBank/DDBJ databases">
        <authorList>
            <person name="Piombo E."/>
        </authorList>
    </citation>
    <scope>NUCLEOTIDE SEQUENCE</scope>
</reference>
<dbReference type="EMBL" id="CABFNP030000705">
    <property type="protein sequence ID" value="CAI6081528.1"/>
    <property type="molecule type" value="Genomic_DNA"/>
</dbReference>
<dbReference type="Proteomes" id="UP001160390">
    <property type="component" value="Unassembled WGS sequence"/>
</dbReference>
<sequence length="161" mass="18934">MAATACTGECTSENDSHCSLWLSLQDHLKGLDMWLKARSRLRSRHATSNWTPESWTTRNRTTWDWSAPSRVERGDSCRPERMNWTWTPLGRGNRRASWRHRRGRSWSCRGPPGRALWREEEEEDEDDDDDEYELADELDECDDLWPIVPLRAIDFWPLATG</sequence>
<evidence type="ECO:0000313" key="2">
    <source>
        <dbReference type="Proteomes" id="UP001160390"/>
    </source>
</evidence>
<comment type="caution">
    <text evidence="1">The sequence shown here is derived from an EMBL/GenBank/DDBJ whole genome shotgun (WGS) entry which is preliminary data.</text>
</comment>
<evidence type="ECO:0000313" key="1">
    <source>
        <dbReference type="EMBL" id="CAI6081528.1"/>
    </source>
</evidence>
<keyword evidence="2" id="KW-1185">Reference proteome</keyword>
<proteinExistence type="predicted"/>
<accession>A0AA35LWR7</accession>
<protein>
    <submittedName>
        <fullName evidence="1">Uncharacterized protein</fullName>
    </submittedName>
</protein>
<gene>
    <name evidence="1" type="ORF">CCHLO57077_00004105</name>
</gene>
<name>A0AA35LWR7_9HYPO</name>
<organism evidence="1 2">
    <name type="scientific">Clonostachys chloroleuca</name>
    <dbReference type="NCBI Taxonomy" id="1926264"/>
    <lineage>
        <taxon>Eukaryota</taxon>
        <taxon>Fungi</taxon>
        <taxon>Dikarya</taxon>
        <taxon>Ascomycota</taxon>
        <taxon>Pezizomycotina</taxon>
        <taxon>Sordariomycetes</taxon>
        <taxon>Hypocreomycetidae</taxon>
        <taxon>Hypocreales</taxon>
        <taxon>Bionectriaceae</taxon>
        <taxon>Clonostachys</taxon>
    </lineage>
</organism>